<dbReference type="GO" id="GO:0005576">
    <property type="term" value="C:extracellular region"/>
    <property type="evidence" value="ECO:0007669"/>
    <property type="project" value="UniProtKB-SubCell"/>
</dbReference>
<keyword evidence="7" id="KW-1185">Reference proteome</keyword>
<evidence type="ECO:0000313" key="7">
    <source>
        <dbReference type="Proteomes" id="UP001152803"/>
    </source>
</evidence>
<dbReference type="Pfam" id="PF00019">
    <property type="entry name" value="TGF_beta"/>
    <property type="match status" value="1"/>
</dbReference>
<reference evidence="6" key="1">
    <citation type="journal article" date="2023" name="Science">
        <title>Genome structures resolve the early diversification of teleost fishes.</title>
        <authorList>
            <person name="Parey E."/>
            <person name="Louis A."/>
            <person name="Montfort J."/>
            <person name="Bouchez O."/>
            <person name="Roques C."/>
            <person name="Iampietro C."/>
            <person name="Lluch J."/>
            <person name="Castinel A."/>
            <person name="Donnadieu C."/>
            <person name="Desvignes T."/>
            <person name="Floi Bucao C."/>
            <person name="Jouanno E."/>
            <person name="Wen M."/>
            <person name="Mejri S."/>
            <person name="Dirks R."/>
            <person name="Jansen H."/>
            <person name="Henkel C."/>
            <person name="Chen W.J."/>
            <person name="Zahm M."/>
            <person name="Cabau C."/>
            <person name="Klopp C."/>
            <person name="Thompson A.W."/>
            <person name="Robinson-Rechavi M."/>
            <person name="Braasch I."/>
            <person name="Lecointre G."/>
            <person name="Bobe J."/>
            <person name="Postlethwait J.H."/>
            <person name="Berthelot C."/>
            <person name="Roest Crollius H."/>
            <person name="Guiguen Y."/>
        </authorList>
    </citation>
    <scope>NUCLEOTIDE SEQUENCE</scope>
    <source>
        <strain evidence="6">Concon-B</strain>
    </source>
</reference>
<dbReference type="GO" id="GO:0008083">
    <property type="term" value="F:growth factor activity"/>
    <property type="evidence" value="ECO:0007669"/>
    <property type="project" value="UniProtKB-KW"/>
</dbReference>
<evidence type="ECO:0000259" key="5">
    <source>
        <dbReference type="PROSITE" id="PS51362"/>
    </source>
</evidence>
<evidence type="ECO:0000256" key="3">
    <source>
        <dbReference type="RuleBase" id="RU000354"/>
    </source>
</evidence>
<dbReference type="OrthoDB" id="8997642at2759"/>
<comment type="caution">
    <text evidence="6">The sequence shown here is derived from an EMBL/GenBank/DDBJ whole genome shotgun (WGS) entry which is preliminary data.</text>
</comment>
<feature type="domain" description="TGF-beta family profile" evidence="5">
    <location>
        <begin position="110"/>
        <end position="214"/>
    </location>
</feature>
<dbReference type="InterPro" id="IPR001839">
    <property type="entry name" value="TGF-b_C"/>
</dbReference>
<evidence type="ECO:0000256" key="4">
    <source>
        <dbReference type="SAM" id="SignalP"/>
    </source>
</evidence>
<dbReference type="AlphaFoldDB" id="A0A9Q1D8N8"/>
<dbReference type="EMBL" id="JAFJMO010000012">
    <property type="protein sequence ID" value="KAJ8261389.1"/>
    <property type="molecule type" value="Genomic_DNA"/>
</dbReference>
<organism evidence="6 7">
    <name type="scientific">Conger conger</name>
    <name type="common">Conger eel</name>
    <name type="synonym">Muraena conger</name>
    <dbReference type="NCBI Taxonomy" id="82655"/>
    <lineage>
        <taxon>Eukaryota</taxon>
        <taxon>Metazoa</taxon>
        <taxon>Chordata</taxon>
        <taxon>Craniata</taxon>
        <taxon>Vertebrata</taxon>
        <taxon>Euteleostomi</taxon>
        <taxon>Actinopterygii</taxon>
        <taxon>Neopterygii</taxon>
        <taxon>Teleostei</taxon>
        <taxon>Anguilliformes</taxon>
        <taxon>Congridae</taxon>
        <taxon>Conger</taxon>
    </lineage>
</organism>
<evidence type="ECO:0000256" key="2">
    <source>
        <dbReference type="ARBA" id="ARBA00022525"/>
    </source>
</evidence>
<dbReference type="SUPFAM" id="SSF57501">
    <property type="entry name" value="Cystine-knot cytokines"/>
    <property type="match status" value="1"/>
</dbReference>
<comment type="similarity">
    <text evidence="3">Belongs to the TGF-beta family.</text>
</comment>
<keyword evidence="2" id="KW-0964">Secreted</keyword>
<keyword evidence="3" id="KW-0339">Growth factor</keyword>
<gene>
    <name evidence="6" type="ORF">COCON_G00171120</name>
</gene>
<dbReference type="CDD" id="cd19379">
    <property type="entry name" value="TGF_beta_GSDF"/>
    <property type="match status" value="1"/>
</dbReference>
<comment type="subcellular location">
    <subcellularLocation>
        <location evidence="1">Secreted</location>
    </subcellularLocation>
</comment>
<dbReference type="Gene3D" id="2.10.90.10">
    <property type="entry name" value="Cystine-knot cytokines"/>
    <property type="match status" value="1"/>
</dbReference>
<dbReference type="SMART" id="SM00204">
    <property type="entry name" value="TGFB"/>
    <property type="match status" value="1"/>
</dbReference>
<protein>
    <recommendedName>
        <fullName evidence="5">TGF-beta family profile domain-containing protein</fullName>
    </recommendedName>
</protein>
<name>A0A9Q1D8N8_CONCO</name>
<evidence type="ECO:0000313" key="6">
    <source>
        <dbReference type="EMBL" id="KAJ8261389.1"/>
    </source>
</evidence>
<sequence length="219" mass="23718">MLFSLCAVAVIFGFPLREAFVLQPSRGEPAGAISAITDTSVGKVNRCQGESIQVIKQKLLEALGLGKEPQVSRGGLSKLREQWKAALGDTAHSAQNPQEVTVLNTTSTLESNRDETNSTGLHCCQLASQVFIKDLGWENWIIYPESFTHTQCTVCDPQLLPKAPLCRADSPPEPNPPPTCCRPTSQEMVPFFYLDELNAAVITQATLTTRCGCAPGSQN</sequence>
<keyword evidence="4" id="KW-0732">Signal</keyword>
<proteinExistence type="inferred from homology"/>
<dbReference type="InterPro" id="IPR029034">
    <property type="entry name" value="Cystine-knot_cytokine"/>
</dbReference>
<accession>A0A9Q1D8N8</accession>
<feature type="chain" id="PRO_5040153076" description="TGF-beta family profile domain-containing protein" evidence="4">
    <location>
        <begin position="20"/>
        <end position="219"/>
    </location>
</feature>
<feature type="signal peptide" evidence="4">
    <location>
        <begin position="1"/>
        <end position="19"/>
    </location>
</feature>
<dbReference type="PROSITE" id="PS51362">
    <property type="entry name" value="TGF_BETA_2"/>
    <property type="match status" value="1"/>
</dbReference>
<evidence type="ECO:0000256" key="1">
    <source>
        <dbReference type="ARBA" id="ARBA00004613"/>
    </source>
</evidence>
<dbReference type="Proteomes" id="UP001152803">
    <property type="component" value="Unassembled WGS sequence"/>
</dbReference>